<accession>A0A517L228</accession>
<dbReference type="PANTHER" id="PTHR28006">
    <property type="entry name" value="MONOPOLIN COMPLEX SUBUNIT CSM1"/>
    <property type="match status" value="1"/>
</dbReference>
<name>A0A517L228_9PEZI</name>
<dbReference type="InterPro" id="IPR020981">
    <property type="entry name" value="Csm1/Pcs1_C"/>
</dbReference>
<feature type="region of interest" description="Disordered" evidence="2">
    <location>
        <begin position="1"/>
        <end position="230"/>
    </location>
</feature>
<evidence type="ECO:0000259" key="3">
    <source>
        <dbReference type="Pfam" id="PF12539"/>
    </source>
</evidence>
<feature type="compositionally biased region" description="Low complexity" evidence="2">
    <location>
        <begin position="123"/>
        <end position="137"/>
    </location>
</feature>
<sequence length="503" mass="55532">MAPTKGATLASMLEYSDDDLDIQMPTPDSQIENKPPARRKAAPATRTKVSTRRTSAGSLLNKPMAITRKKKALAEQREDQDDTEEVDDFDEPPPKAKKGAKAPAKALAAKRGRKPKAIEPEVEAAPPKATKKAPAAKGTRGKRLKEPEPVIPETQPDFMDIEETEIPAEVPETEQIASEPPKPLAQRATTGRARSISRQPEPLAARHRRAGSASDTERAGEPALRRKLGETTKRFENLELKYRGLKELGTTEAQSNFERLRKSTEQRAKDQEEIIASLKRELANQKSISSESRRLQTQAQSLEAENARLQAENKTLSSSLTATQSTLKASENEAKTLQAKLTTLRSSKADVSAKTVPGSAVKARGGPAAGKNATTSETEGKMKTMMLKEEMYSDLTGLMIHTVKKDDNEDIYDCIQTGRNGTLRFHLYVSHNASKPSTASTPGNVTAYEDEEFAYLPILDQKNDRHLLEILPDYLQEEISFPRNAAPKFYEKIAKLMNTVFED</sequence>
<dbReference type="Gene3D" id="3.90.1150.80">
    <property type="match status" value="1"/>
</dbReference>
<dbReference type="Pfam" id="PF12539">
    <property type="entry name" value="Csm1"/>
    <property type="match status" value="1"/>
</dbReference>
<dbReference type="GO" id="GO:0005730">
    <property type="term" value="C:nucleolus"/>
    <property type="evidence" value="ECO:0007669"/>
    <property type="project" value="TreeGrafter"/>
</dbReference>
<dbReference type="OrthoDB" id="2431049at2759"/>
<dbReference type="GO" id="GO:0051315">
    <property type="term" value="P:attachment of mitotic spindle microtubules to kinetochore"/>
    <property type="evidence" value="ECO:0007669"/>
    <property type="project" value="TreeGrafter"/>
</dbReference>
<feature type="region of interest" description="Disordered" evidence="2">
    <location>
        <begin position="355"/>
        <end position="375"/>
    </location>
</feature>
<dbReference type="GO" id="GO:1990644">
    <property type="term" value="F:microtubule site clamp"/>
    <property type="evidence" value="ECO:0007669"/>
    <property type="project" value="TreeGrafter"/>
</dbReference>
<keyword evidence="1" id="KW-0175">Coiled coil</keyword>
<dbReference type="CDD" id="cd23787">
    <property type="entry name" value="RWD_CSM1"/>
    <property type="match status" value="1"/>
</dbReference>
<dbReference type="GO" id="GO:0072686">
    <property type="term" value="C:mitotic spindle"/>
    <property type="evidence" value="ECO:0007669"/>
    <property type="project" value="TreeGrafter"/>
</dbReference>
<dbReference type="GO" id="GO:0034506">
    <property type="term" value="C:chromosome, centromeric core domain"/>
    <property type="evidence" value="ECO:0007669"/>
    <property type="project" value="TreeGrafter"/>
</dbReference>
<organism evidence="4 5">
    <name type="scientific">Venturia effusa</name>
    <dbReference type="NCBI Taxonomy" id="50376"/>
    <lineage>
        <taxon>Eukaryota</taxon>
        <taxon>Fungi</taxon>
        <taxon>Dikarya</taxon>
        <taxon>Ascomycota</taxon>
        <taxon>Pezizomycotina</taxon>
        <taxon>Dothideomycetes</taxon>
        <taxon>Pleosporomycetidae</taxon>
        <taxon>Venturiales</taxon>
        <taxon>Venturiaceae</taxon>
        <taxon>Venturia</taxon>
    </lineage>
</organism>
<keyword evidence="5" id="KW-1185">Reference proteome</keyword>
<feature type="coiled-coil region" evidence="1">
    <location>
        <begin position="261"/>
        <end position="347"/>
    </location>
</feature>
<reference evidence="4 5" key="1">
    <citation type="submission" date="2019-07" db="EMBL/GenBank/DDBJ databases">
        <title>Finished genome of Venturia effusa.</title>
        <authorList>
            <person name="Young C.A."/>
            <person name="Cox M.P."/>
            <person name="Ganley A.R.D."/>
            <person name="David W.J."/>
        </authorList>
    </citation>
    <scope>NUCLEOTIDE SEQUENCE [LARGE SCALE GENOMIC DNA]</scope>
    <source>
        <strain evidence="5">albino</strain>
    </source>
</reference>
<dbReference type="STRING" id="50376.A0A517L228"/>
<dbReference type="InterPro" id="IPR040349">
    <property type="entry name" value="Csm1/Pcs1"/>
</dbReference>
<evidence type="ECO:0000256" key="2">
    <source>
        <dbReference type="SAM" id="MobiDB-lite"/>
    </source>
</evidence>
<proteinExistence type="predicted"/>
<feature type="domain" description="Monopolin complex subunit Csm1/Pcs1 C-terminal" evidence="3">
    <location>
        <begin position="387"/>
        <end position="484"/>
    </location>
</feature>
<dbReference type="PANTHER" id="PTHR28006:SF1">
    <property type="entry name" value="MONOPOLIN COMPLEX SUBUNIT CSM1"/>
    <property type="match status" value="1"/>
</dbReference>
<dbReference type="Proteomes" id="UP000316270">
    <property type="component" value="Chromosome 3"/>
</dbReference>
<evidence type="ECO:0000313" key="4">
    <source>
        <dbReference type="EMBL" id="QDS69694.1"/>
    </source>
</evidence>
<evidence type="ECO:0000256" key="1">
    <source>
        <dbReference type="SAM" id="Coils"/>
    </source>
</evidence>
<feature type="compositionally biased region" description="Basic and acidic residues" evidence="2">
    <location>
        <begin position="215"/>
        <end position="230"/>
    </location>
</feature>
<gene>
    <name evidence="4" type="ORF">FKW77_009725</name>
</gene>
<feature type="compositionally biased region" description="Acidic residues" evidence="2">
    <location>
        <begin position="78"/>
        <end position="91"/>
    </location>
</feature>
<dbReference type="InterPro" id="IPR038608">
    <property type="entry name" value="Csm1/Pcs1_C_sf"/>
</dbReference>
<dbReference type="GO" id="GO:0045144">
    <property type="term" value="P:meiotic sister chromatid segregation"/>
    <property type="evidence" value="ECO:0007669"/>
    <property type="project" value="TreeGrafter"/>
</dbReference>
<dbReference type="GO" id="GO:0033551">
    <property type="term" value="C:monopolin complex"/>
    <property type="evidence" value="ECO:0007669"/>
    <property type="project" value="InterPro"/>
</dbReference>
<dbReference type="FunFam" id="3.90.1150.80:FF:000001">
    <property type="entry name" value="Chromosome segregation protein (Pcs1)"/>
    <property type="match status" value="1"/>
</dbReference>
<dbReference type="AlphaFoldDB" id="A0A517L228"/>
<protein>
    <recommendedName>
        <fullName evidence="3">Monopolin complex subunit Csm1/Pcs1 C-terminal domain-containing protein</fullName>
    </recommendedName>
</protein>
<evidence type="ECO:0000313" key="5">
    <source>
        <dbReference type="Proteomes" id="UP000316270"/>
    </source>
</evidence>
<dbReference type="EMBL" id="CP042187">
    <property type="protein sequence ID" value="QDS69694.1"/>
    <property type="molecule type" value="Genomic_DNA"/>
</dbReference>